<dbReference type="Pfam" id="PF04909">
    <property type="entry name" value="Amidohydro_2"/>
    <property type="match status" value="1"/>
</dbReference>
<evidence type="ECO:0000313" key="3">
    <source>
        <dbReference type="EMBL" id="WXA92387.1"/>
    </source>
</evidence>
<feature type="domain" description="Amidohydrolase-related" evidence="2">
    <location>
        <begin position="165"/>
        <end position="434"/>
    </location>
</feature>
<evidence type="ECO:0000256" key="1">
    <source>
        <dbReference type="SAM" id="MobiDB-lite"/>
    </source>
</evidence>
<dbReference type="PANTHER" id="PTHR42889">
    <property type="entry name" value="BLR3681 PROTEIN"/>
    <property type="match status" value="1"/>
</dbReference>
<feature type="region of interest" description="Disordered" evidence="1">
    <location>
        <begin position="1"/>
        <end position="26"/>
    </location>
</feature>
<protein>
    <submittedName>
        <fullName evidence="3">Amidohydrolase</fullName>
    </submittedName>
</protein>
<accession>A0ABZ2K0X2</accession>
<evidence type="ECO:0000259" key="2">
    <source>
        <dbReference type="Pfam" id="PF04909"/>
    </source>
</evidence>
<dbReference type="PANTHER" id="PTHR42889:SF1">
    <property type="entry name" value="BLR3681 PROTEIN"/>
    <property type="match status" value="1"/>
</dbReference>
<dbReference type="EMBL" id="CP089982">
    <property type="protein sequence ID" value="WXA92387.1"/>
    <property type="molecule type" value="Genomic_DNA"/>
</dbReference>
<feature type="compositionally biased region" description="Basic and acidic residues" evidence="1">
    <location>
        <begin position="1"/>
        <end position="15"/>
    </location>
</feature>
<organism evidence="3 4">
    <name type="scientific">Pendulispora brunnea</name>
    <dbReference type="NCBI Taxonomy" id="2905690"/>
    <lineage>
        <taxon>Bacteria</taxon>
        <taxon>Pseudomonadati</taxon>
        <taxon>Myxococcota</taxon>
        <taxon>Myxococcia</taxon>
        <taxon>Myxococcales</taxon>
        <taxon>Sorangiineae</taxon>
        <taxon>Pendulisporaceae</taxon>
        <taxon>Pendulispora</taxon>
    </lineage>
</organism>
<dbReference type="SUPFAM" id="SSF51556">
    <property type="entry name" value="Metallo-dependent hydrolases"/>
    <property type="match status" value="1"/>
</dbReference>
<proteinExistence type="predicted"/>
<gene>
    <name evidence="3" type="ORF">LZC95_38765</name>
</gene>
<dbReference type="Proteomes" id="UP001379533">
    <property type="component" value="Chromosome"/>
</dbReference>
<name>A0ABZ2K0X2_9BACT</name>
<dbReference type="RefSeq" id="WP_394842992.1">
    <property type="nucleotide sequence ID" value="NZ_CP089982.1"/>
</dbReference>
<evidence type="ECO:0000313" key="4">
    <source>
        <dbReference type="Proteomes" id="UP001379533"/>
    </source>
</evidence>
<sequence>MGKKSLPDEELRLPIKLDSTSNGEYEPQPLTERLQWVNRTALQRADETSRRLGMSRRAFLRSSCGAATVLLTLNEVTACGGRYALPEEAQTEPEAASALEGREFLFDVQTHHVSIDRPWWQTSRPTLANFLLTTPQAKCGRSNQLECFDRDIFLKEVFLDSDTQVAVLSALWGTDDIAGIHIDEAALTRERVARMEGSPRLRIHGTVLPKDETHEQIRDRMHALVDRWKIDAFKLFPIWSSDGKGYRLDDPATGLFTIREGLRTGVKIFAVHKGLPLAGIPNAYTGCADVGPAAKAAPEATFLIYHSGYEPSLREGPYNPRAEKGVDALIRSLEENGIGKRGNVYAELGGVWRETMKDPEQAAHVLGKLLKHLGEDRILWGTDAIWYGSPQDQIQAFRAFEITPEFQERYGYPALTRRIKRKILGLNGARVYGLDPDEVQTAHRNDAVTREREEYKNDPQPSFQTYGPRTKRELLGLVRDRGSGDI</sequence>
<keyword evidence="4" id="KW-1185">Reference proteome</keyword>
<dbReference type="InterPro" id="IPR006680">
    <property type="entry name" value="Amidohydro-rel"/>
</dbReference>
<dbReference type="Gene3D" id="3.20.20.140">
    <property type="entry name" value="Metal-dependent hydrolases"/>
    <property type="match status" value="1"/>
</dbReference>
<dbReference type="InterPro" id="IPR032466">
    <property type="entry name" value="Metal_Hydrolase"/>
</dbReference>
<reference evidence="3 4" key="1">
    <citation type="submission" date="2021-12" db="EMBL/GenBank/DDBJ databases">
        <title>Discovery of the Pendulisporaceae a myxobacterial family with distinct sporulation behavior and unique specialized metabolism.</title>
        <authorList>
            <person name="Garcia R."/>
            <person name="Popoff A."/>
            <person name="Bader C.D."/>
            <person name="Loehr J."/>
            <person name="Walesch S."/>
            <person name="Walt C."/>
            <person name="Boldt J."/>
            <person name="Bunk B."/>
            <person name="Haeckl F.J.F.P.J."/>
            <person name="Gunesch A.P."/>
            <person name="Birkelbach J."/>
            <person name="Nuebel U."/>
            <person name="Pietschmann T."/>
            <person name="Bach T."/>
            <person name="Mueller R."/>
        </authorList>
    </citation>
    <scope>NUCLEOTIDE SEQUENCE [LARGE SCALE GENOMIC DNA]</scope>
    <source>
        <strain evidence="3 4">MSr12523</strain>
    </source>
</reference>